<dbReference type="SMART" id="SM00091">
    <property type="entry name" value="PAS"/>
    <property type="match status" value="2"/>
</dbReference>
<name>A0ABW3JXS4_9BACT</name>
<dbReference type="NCBIfam" id="TIGR00229">
    <property type="entry name" value="sensory_box"/>
    <property type="match status" value="2"/>
</dbReference>
<dbReference type="InterPro" id="IPR003594">
    <property type="entry name" value="HATPase_dom"/>
</dbReference>
<dbReference type="InterPro" id="IPR013655">
    <property type="entry name" value="PAS_fold_3"/>
</dbReference>
<dbReference type="PRINTS" id="PR00344">
    <property type="entry name" value="BCTRLSENSOR"/>
</dbReference>
<dbReference type="InterPro" id="IPR000700">
    <property type="entry name" value="PAS-assoc_C"/>
</dbReference>
<organism evidence="9 10">
    <name type="scientific">Ohtaekwangia kribbensis</name>
    <dbReference type="NCBI Taxonomy" id="688913"/>
    <lineage>
        <taxon>Bacteria</taxon>
        <taxon>Pseudomonadati</taxon>
        <taxon>Bacteroidota</taxon>
        <taxon>Cytophagia</taxon>
        <taxon>Cytophagales</taxon>
        <taxon>Fulvivirgaceae</taxon>
        <taxon>Ohtaekwangia</taxon>
    </lineage>
</organism>
<dbReference type="CDD" id="cd00130">
    <property type="entry name" value="PAS"/>
    <property type="match status" value="2"/>
</dbReference>
<dbReference type="InterPro" id="IPR035965">
    <property type="entry name" value="PAS-like_dom_sf"/>
</dbReference>
<protein>
    <recommendedName>
        <fullName evidence="2">histidine kinase</fullName>
        <ecNumber evidence="2">2.7.13.3</ecNumber>
    </recommendedName>
</protein>
<dbReference type="InterPro" id="IPR005467">
    <property type="entry name" value="His_kinase_dom"/>
</dbReference>
<evidence type="ECO:0000259" key="6">
    <source>
        <dbReference type="PROSITE" id="PS50109"/>
    </source>
</evidence>
<evidence type="ECO:0000313" key="10">
    <source>
        <dbReference type="Proteomes" id="UP001597112"/>
    </source>
</evidence>
<dbReference type="InterPro" id="IPR052162">
    <property type="entry name" value="Sensor_kinase/Photoreceptor"/>
</dbReference>
<keyword evidence="4" id="KW-0808">Transferase</keyword>
<evidence type="ECO:0000313" key="9">
    <source>
        <dbReference type="EMBL" id="MFD0997798.1"/>
    </source>
</evidence>
<evidence type="ECO:0000259" key="8">
    <source>
        <dbReference type="PROSITE" id="PS50113"/>
    </source>
</evidence>
<dbReference type="SMART" id="SM00388">
    <property type="entry name" value="HisKA"/>
    <property type="match status" value="1"/>
</dbReference>
<evidence type="ECO:0000256" key="4">
    <source>
        <dbReference type="ARBA" id="ARBA00022679"/>
    </source>
</evidence>
<dbReference type="SMART" id="SM00086">
    <property type="entry name" value="PAC"/>
    <property type="match status" value="2"/>
</dbReference>
<dbReference type="SUPFAM" id="SSF55785">
    <property type="entry name" value="PYP-like sensor domain (PAS domain)"/>
    <property type="match status" value="2"/>
</dbReference>
<accession>A0ABW3JXS4</accession>
<dbReference type="PANTHER" id="PTHR43304">
    <property type="entry name" value="PHYTOCHROME-LIKE PROTEIN CPH1"/>
    <property type="match status" value="1"/>
</dbReference>
<comment type="catalytic activity">
    <reaction evidence="1">
        <text>ATP + protein L-histidine = ADP + protein N-phospho-L-histidine.</text>
        <dbReference type="EC" id="2.7.13.3"/>
    </reaction>
</comment>
<dbReference type="CDD" id="cd00075">
    <property type="entry name" value="HATPase"/>
    <property type="match status" value="1"/>
</dbReference>
<feature type="domain" description="PAS" evidence="7">
    <location>
        <begin position="10"/>
        <end position="64"/>
    </location>
</feature>
<dbReference type="Pfam" id="PF13426">
    <property type="entry name" value="PAS_9"/>
    <property type="match status" value="1"/>
</dbReference>
<dbReference type="InterPro" id="IPR003661">
    <property type="entry name" value="HisK_dim/P_dom"/>
</dbReference>
<dbReference type="Gene3D" id="1.10.287.130">
    <property type="match status" value="1"/>
</dbReference>
<proteinExistence type="predicted"/>
<dbReference type="InterPro" id="IPR004358">
    <property type="entry name" value="Sig_transdc_His_kin-like_C"/>
</dbReference>
<dbReference type="InterPro" id="IPR000014">
    <property type="entry name" value="PAS"/>
</dbReference>
<feature type="domain" description="PAC" evidence="8">
    <location>
        <begin position="211"/>
        <end position="262"/>
    </location>
</feature>
<dbReference type="Pfam" id="PF02518">
    <property type="entry name" value="HATPase_c"/>
    <property type="match status" value="1"/>
</dbReference>
<dbReference type="InterPro" id="IPR036890">
    <property type="entry name" value="HATPase_C_sf"/>
</dbReference>
<dbReference type="InterPro" id="IPR036097">
    <property type="entry name" value="HisK_dim/P_sf"/>
</dbReference>
<evidence type="ECO:0000256" key="3">
    <source>
        <dbReference type="ARBA" id="ARBA00022553"/>
    </source>
</evidence>
<dbReference type="PROSITE" id="PS50112">
    <property type="entry name" value="PAS"/>
    <property type="match status" value="1"/>
</dbReference>
<dbReference type="InterPro" id="IPR001610">
    <property type="entry name" value="PAC"/>
</dbReference>
<dbReference type="Gene3D" id="3.30.450.20">
    <property type="entry name" value="PAS domain"/>
    <property type="match status" value="2"/>
</dbReference>
<evidence type="ECO:0000256" key="2">
    <source>
        <dbReference type="ARBA" id="ARBA00012438"/>
    </source>
</evidence>
<comment type="caution">
    <text evidence="9">The sequence shown here is derived from an EMBL/GenBank/DDBJ whole genome shotgun (WGS) entry which is preliminary data.</text>
</comment>
<evidence type="ECO:0000256" key="1">
    <source>
        <dbReference type="ARBA" id="ARBA00000085"/>
    </source>
</evidence>
<dbReference type="Pfam" id="PF08447">
    <property type="entry name" value="PAS_3"/>
    <property type="match status" value="1"/>
</dbReference>
<keyword evidence="3" id="KW-0597">Phosphoprotein</keyword>
<dbReference type="PROSITE" id="PS50109">
    <property type="entry name" value="HIS_KIN"/>
    <property type="match status" value="1"/>
</dbReference>
<dbReference type="SUPFAM" id="SSF55874">
    <property type="entry name" value="ATPase domain of HSP90 chaperone/DNA topoisomerase II/histidine kinase"/>
    <property type="match status" value="1"/>
</dbReference>
<dbReference type="PROSITE" id="PS50113">
    <property type="entry name" value="PAC"/>
    <property type="match status" value="1"/>
</dbReference>
<dbReference type="PANTHER" id="PTHR43304:SF1">
    <property type="entry name" value="PAC DOMAIN-CONTAINING PROTEIN"/>
    <property type="match status" value="1"/>
</dbReference>
<dbReference type="CDD" id="cd00082">
    <property type="entry name" value="HisKA"/>
    <property type="match status" value="1"/>
</dbReference>
<dbReference type="Gene3D" id="3.30.565.10">
    <property type="entry name" value="Histidine kinase-like ATPase, C-terminal domain"/>
    <property type="match status" value="1"/>
</dbReference>
<dbReference type="Pfam" id="PF00512">
    <property type="entry name" value="HisKA"/>
    <property type="match status" value="1"/>
</dbReference>
<sequence>MEQKPISLESEAGFRVLFECATISILVINEQGSIELANPCAAALFAYQPAELIGQPMEVLLPEDLRARHMHHRRDYFARPKTRPMGLGMELYARKKNGEVFPVAISLGHYQLEGETLAVAFVTDITDHIKAKKLLGEREAWFRNMADNSPVMIWVSGVDKGCTYFNNTWLKYTGRRIEQELGNGWATGVLPDDLEQCIATYNNAFDTRQSFVMEYRLRRHDGQFRWIQDVGKPTYIDNVFTGFIGSCSDIHDQRMMKEELERQVKMRTTELYRALDREKEMNELKSRFVSMASHEFRTPLSIVLSSTSLIEQYVTLQPDDRIQKHLARIKSSVSNLTSILNDFLSLDKLEQGNVELEKETIDIPEFMESVVEDVQAVRRNGQNVSIFHQGYTNMTIDVKMLRYIMVNLISNAMKYSPEDSAIKVNSQVAEDVLTVSVADHGIGIPEAEQKYLYTKFFRARNTGNIQGTGLGLTIVKRYVELMGGEVSCISKQGEGTTFTIQIPNVAYL</sequence>
<dbReference type="SUPFAM" id="SSF47384">
    <property type="entry name" value="Homodimeric domain of signal transducing histidine kinase"/>
    <property type="match status" value="1"/>
</dbReference>
<evidence type="ECO:0000256" key="5">
    <source>
        <dbReference type="ARBA" id="ARBA00022777"/>
    </source>
</evidence>
<reference evidence="10" key="1">
    <citation type="journal article" date="2019" name="Int. J. Syst. Evol. Microbiol.">
        <title>The Global Catalogue of Microorganisms (GCM) 10K type strain sequencing project: providing services to taxonomists for standard genome sequencing and annotation.</title>
        <authorList>
            <consortium name="The Broad Institute Genomics Platform"/>
            <consortium name="The Broad Institute Genome Sequencing Center for Infectious Disease"/>
            <person name="Wu L."/>
            <person name="Ma J."/>
        </authorList>
    </citation>
    <scope>NUCLEOTIDE SEQUENCE [LARGE SCALE GENOMIC DNA]</scope>
    <source>
        <strain evidence="10">CCUG 58938</strain>
    </source>
</reference>
<gene>
    <name evidence="9" type="ORF">ACFQ21_00715</name>
</gene>
<dbReference type="RefSeq" id="WP_377573388.1">
    <property type="nucleotide sequence ID" value="NZ_JBHTKA010000001.1"/>
</dbReference>
<keyword evidence="5" id="KW-0418">Kinase</keyword>
<feature type="domain" description="Histidine kinase" evidence="6">
    <location>
        <begin position="291"/>
        <end position="506"/>
    </location>
</feature>
<dbReference type="Proteomes" id="UP001597112">
    <property type="component" value="Unassembled WGS sequence"/>
</dbReference>
<evidence type="ECO:0000259" key="7">
    <source>
        <dbReference type="PROSITE" id="PS50112"/>
    </source>
</evidence>
<dbReference type="EMBL" id="JBHTKA010000001">
    <property type="protein sequence ID" value="MFD0997798.1"/>
    <property type="molecule type" value="Genomic_DNA"/>
</dbReference>
<keyword evidence="10" id="KW-1185">Reference proteome</keyword>
<dbReference type="EC" id="2.7.13.3" evidence="2"/>
<dbReference type="SMART" id="SM00387">
    <property type="entry name" value="HATPase_c"/>
    <property type="match status" value="1"/>
</dbReference>